<dbReference type="PROSITE" id="PS50975">
    <property type="entry name" value="ATP_GRASP"/>
    <property type="match status" value="1"/>
</dbReference>
<dbReference type="GO" id="GO:0046872">
    <property type="term" value="F:metal ion binding"/>
    <property type="evidence" value="ECO:0007669"/>
    <property type="project" value="InterPro"/>
</dbReference>
<dbReference type="Proteomes" id="UP000228920">
    <property type="component" value="Unassembled WGS sequence"/>
</dbReference>
<protein>
    <recommendedName>
        <fullName evidence="2">ATP-grasp domain-containing protein</fullName>
    </recommendedName>
</protein>
<keyword evidence="1" id="KW-0547">Nucleotide-binding</keyword>
<evidence type="ECO:0000256" key="1">
    <source>
        <dbReference type="PROSITE-ProRule" id="PRU00409"/>
    </source>
</evidence>
<dbReference type="Pfam" id="PF02655">
    <property type="entry name" value="ATP-grasp_3"/>
    <property type="match status" value="1"/>
</dbReference>
<dbReference type="Gene3D" id="3.30.470.20">
    <property type="entry name" value="ATP-grasp fold, B domain"/>
    <property type="match status" value="1"/>
</dbReference>
<keyword evidence="1" id="KW-0067">ATP-binding</keyword>
<evidence type="ECO:0000313" key="4">
    <source>
        <dbReference type="Proteomes" id="UP000228920"/>
    </source>
</evidence>
<dbReference type="SUPFAM" id="SSF56059">
    <property type="entry name" value="Glutathione synthetase ATP-binding domain-like"/>
    <property type="match status" value="1"/>
</dbReference>
<evidence type="ECO:0000313" key="3">
    <source>
        <dbReference type="EMBL" id="PIZ45763.1"/>
    </source>
</evidence>
<feature type="domain" description="ATP-grasp" evidence="2">
    <location>
        <begin position="131"/>
        <end position="339"/>
    </location>
</feature>
<reference evidence="4" key="1">
    <citation type="submission" date="2017-09" db="EMBL/GenBank/DDBJ databases">
        <title>Depth-based differentiation of microbial function through sediment-hosted aquifers and enrichment of novel symbionts in the deep terrestrial subsurface.</title>
        <authorList>
            <person name="Probst A.J."/>
            <person name="Ladd B."/>
            <person name="Jarett J.K."/>
            <person name="Geller-Mcgrath D.E."/>
            <person name="Sieber C.M.K."/>
            <person name="Emerson J.B."/>
            <person name="Anantharaman K."/>
            <person name="Thomas B.C."/>
            <person name="Malmstrom R."/>
            <person name="Stieglmeier M."/>
            <person name="Klingl A."/>
            <person name="Woyke T."/>
            <person name="Ryan C.M."/>
            <person name="Banfield J.F."/>
        </authorList>
    </citation>
    <scope>NUCLEOTIDE SEQUENCE [LARGE SCALE GENOMIC DNA]</scope>
</reference>
<accession>A0A2M7TID8</accession>
<gene>
    <name evidence="3" type="ORF">COY32_04770</name>
</gene>
<dbReference type="GO" id="GO:0005524">
    <property type="term" value="F:ATP binding"/>
    <property type="evidence" value="ECO:0007669"/>
    <property type="project" value="UniProtKB-UniRule"/>
</dbReference>
<dbReference type="InterPro" id="IPR011761">
    <property type="entry name" value="ATP-grasp"/>
</dbReference>
<evidence type="ECO:0000259" key="2">
    <source>
        <dbReference type="PROSITE" id="PS50975"/>
    </source>
</evidence>
<comment type="caution">
    <text evidence="3">The sequence shown here is derived from an EMBL/GenBank/DDBJ whole genome shotgun (WGS) entry which is preliminary data.</text>
</comment>
<name>A0A2M7TID8_UNCKA</name>
<dbReference type="AlphaFoldDB" id="A0A2M7TID8"/>
<sequence>MTTKMPIFYVTTDPLRALGIEDYYDEFFVICIDYTDVVDILIKRGISIFCVEKELGKNVVVRNSRKLLLNDAVQEFILEHSTNDVGVIFFKPLFSLDTVISSTKLGKNRTVVSLNASPSISSLLENKLNFLEICTANKIAHPDSFVDHLNNLSYSLIQKRLGNDSVVQFERGWFGNRTFFVSLPSDLEKLQKLYTNRKVKISKYISGITLTVNAVVNDENVYQTYPFVQLNDEPHSTQPLARMQASTIGNSWTDLTVFFGKVTDVIVSDIYQMVKTVGSVIRELSYKGFFGVDVLVDAYGRVYMQEINPRFTASTQMISSLEDKSFGNSLLKEHYRTFGVQFKQGNALPENYYTRQLLGSRVICRNVDRKGKLVVSAPKNGVYAYQGTEFEFQKGLLAIHSINPDEFILLSVGDNHRVSPDEQLFEIQSKGLSHEQLLSYARKIKTNYF</sequence>
<organism evidence="3 4">
    <name type="scientific">candidate division WWE3 bacterium CG_4_10_14_0_2_um_filter_41_14</name>
    <dbReference type="NCBI Taxonomy" id="1975072"/>
    <lineage>
        <taxon>Bacteria</taxon>
        <taxon>Katanobacteria</taxon>
    </lineage>
</organism>
<proteinExistence type="predicted"/>
<dbReference type="InterPro" id="IPR003806">
    <property type="entry name" value="ATP-grasp_PylC-type"/>
</dbReference>
<dbReference type="EMBL" id="PFNL01000123">
    <property type="protein sequence ID" value="PIZ45763.1"/>
    <property type="molecule type" value="Genomic_DNA"/>
</dbReference>